<dbReference type="Gene3D" id="1.20.1440.90">
    <property type="entry name" value="Phosphoenolpyruvate/pyruvate domain"/>
    <property type="match status" value="1"/>
</dbReference>
<comment type="function">
    <text evidence="2 10">Forms oxaloacetate, a four-carbon dicarboxylic acid source for the tricarboxylic acid cycle.</text>
</comment>
<dbReference type="GO" id="GO:0008964">
    <property type="term" value="F:phosphoenolpyruvate carboxylase activity"/>
    <property type="evidence" value="ECO:0007669"/>
    <property type="project" value="UniProtKB-UniRule"/>
</dbReference>
<feature type="active site" evidence="10 11">
    <location>
        <position position="146"/>
    </location>
</feature>
<dbReference type="InterPro" id="IPR018129">
    <property type="entry name" value="PEP_COase_Lys_AS"/>
</dbReference>
<dbReference type="NCBIfam" id="NF000584">
    <property type="entry name" value="PRK00009.1"/>
    <property type="match status" value="1"/>
</dbReference>
<dbReference type="GO" id="GO:0005829">
    <property type="term" value="C:cytosol"/>
    <property type="evidence" value="ECO:0007669"/>
    <property type="project" value="TreeGrafter"/>
</dbReference>
<gene>
    <name evidence="10" type="primary">ppc</name>
    <name evidence="13" type="ORF">SAMN05444392_106191</name>
</gene>
<dbReference type="Pfam" id="PF00311">
    <property type="entry name" value="PEPcase"/>
    <property type="match status" value="1"/>
</dbReference>
<dbReference type="GO" id="GO:0015977">
    <property type="term" value="P:carbon fixation"/>
    <property type="evidence" value="ECO:0007669"/>
    <property type="project" value="UniProtKB-UniRule"/>
</dbReference>
<dbReference type="HAMAP" id="MF_00595">
    <property type="entry name" value="PEPcase_type1"/>
    <property type="match status" value="1"/>
</dbReference>
<evidence type="ECO:0000256" key="6">
    <source>
        <dbReference type="ARBA" id="ARBA00022842"/>
    </source>
</evidence>
<comment type="catalytic activity">
    <reaction evidence="9 10">
        <text>oxaloacetate + phosphate = phosphoenolpyruvate + hydrogencarbonate</text>
        <dbReference type="Rhea" id="RHEA:28370"/>
        <dbReference type="ChEBI" id="CHEBI:16452"/>
        <dbReference type="ChEBI" id="CHEBI:17544"/>
        <dbReference type="ChEBI" id="CHEBI:43474"/>
        <dbReference type="ChEBI" id="CHEBI:58702"/>
        <dbReference type="EC" id="4.1.1.31"/>
    </reaction>
</comment>
<keyword evidence="6 10" id="KW-0460">Magnesium</keyword>
<dbReference type="InterPro" id="IPR033129">
    <property type="entry name" value="PEPCASE_His_AS"/>
</dbReference>
<dbReference type="PRINTS" id="PR00150">
    <property type="entry name" value="PEPCARBXLASE"/>
</dbReference>
<evidence type="ECO:0000313" key="14">
    <source>
        <dbReference type="Proteomes" id="UP000184476"/>
    </source>
</evidence>
<organism evidence="13 14">
    <name type="scientific">Seinonella peptonophila</name>
    <dbReference type="NCBI Taxonomy" id="112248"/>
    <lineage>
        <taxon>Bacteria</taxon>
        <taxon>Bacillati</taxon>
        <taxon>Bacillota</taxon>
        <taxon>Bacilli</taxon>
        <taxon>Bacillales</taxon>
        <taxon>Thermoactinomycetaceae</taxon>
        <taxon>Seinonella</taxon>
    </lineage>
</organism>
<evidence type="ECO:0000256" key="3">
    <source>
        <dbReference type="ARBA" id="ARBA00008346"/>
    </source>
</evidence>
<evidence type="ECO:0000256" key="2">
    <source>
        <dbReference type="ARBA" id="ARBA00003670"/>
    </source>
</evidence>
<dbReference type="AlphaFoldDB" id="A0A1M4YE47"/>
<keyword evidence="14" id="KW-1185">Reference proteome</keyword>
<sequence>MSTIDKDQPLRRDVKLLGEILGKVLKIQEGEEIFQHVEQLREQAKQLRTVTDPTLFAHCTDLISQLPKESTQRVIRAFATYFQLVNLAEQNHRVRRHRAYRKNQQIEQQPYSIESAIARLKEKGYTVEQVEEILGHLSLELIMTAHPTEAMRRTILDIHHRIAEKLMLLDQPELTPDELEILHLDLFSDVMTLWQSDELRERKPTVIDEVRNGLYYVDQTLFQSLPKIYLELERALRRYYPMKNWHVRSFLRFGSWIGGDRDGNPGVTANVSWATLQLQRNLIIRKYMESLRQLLKQLSHSSERVQIQQELLDSIVVDQEEVELTDSITAWRNQHEVYRIKLTYMLARLYWTRQGEHQKGSYLNVDQFLRDLQIIDQSLRGHQAISVADQAISTLIRQVELFGFHLFTLDIRQHSAEHERALSEILRTLGIEEDYASLSEQQKYKLLTELLSDPRPLTSPHTEYSPDTTECLEVFRMIKRAKEEFGSAAIRNYLISMTQGTSDLLEVVLFAKEVGLHTVRGGEKKSGLHVVPLLETIDDLHRAHEIMEAYLSHPAFVPHRRRDLAIQEIMLGYSDSNKDGGMISANWELYSAQLSLSELGKRHGLMIKFFHGRGGALGRGGGPLHFSILASPFQAVLGGVKITEQGEVLSSRYALAPIAERSLEQATSALIYASSKALASETHPLKQSWIEAIRQIADVSLKKYQQLVFEDPAFLHFFHEATPLPEVGELKIGSRPARRKNSRRFEDLRAIPWVFAWTQSRFLFPAWFAAGTGFETWLKQEQEERIALLRQMYRGWTFFRSLIDNLQMALAKADMVIAEHYTSLVENQKDGKRIYDLIKKEFELTKQWVLAITEQQQLLDHIPVIQESIRLRNPYVDPLSWIQVKLLKEWRAEVHDEADQENLLEQVLITINGIAAGLRNTG</sequence>
<comment type="similarity">
    <text evidence="3 10">Belongs to the PEPCase type 1 family.</text>
</comment>
<dbReference type="PROSITE" id="PS00393">
    <property type="entry name" value="PEPCASE_2"/>
    <property type="match status" value="1"/>
</dbReference>
<dbReference type="EMBL" id="FQVL01000006">
    <property type="protein sequence ID" value="SHF04081.1"/>
    <property type="molecule type" value="Genomic_DNA"/>
</dbReference>
<evidence type="ECO:0000256" key="8">
    <source>
        <dbReference type="ARBA" id="ARBA00023300"/>
    </source>
</evidence>
<dbReference type="PROSITE" id="PS00781">
    <property type="entry name" value="PEPCASE_1"/>
    <property type="match status" value="1"/>
</dbReference>
<dbReference type="PANTHER" id="PTHR30523">
    <property type="entry name" value="PHOSPHOENOLPYRUVATE CARBOXYLASE"/>
    <property type="match status" value="1"/>
</dbReference>
<comment type="subunit">
    <text evidence="10">Homotetramer.</text>
</comment>
<comment type="cofactor">
    <cofactor evidence="1 10">
        <name>Mg(2+)</name>
        <dbReference type="ChEBI" id="CHEBI:18420"/>
    </cofactor>
</comment>
<dbReference type="RefSeq" id="WP_073155009.1">
    <property type="nucleotide sequence ID" value="NZ_FQVL01000006.1"/>
</dbReference>
<proteinExistence type="inferred from homology"/>
<dbReference type="SUPFAM" id="SSF51621">
    <property type="entry name" value="Phosphoenolpyruvate/pyruvate domain"/>
    <property type="match status" value="1"/>
</dbReference>
<name>A0A1M4YE47_9BACL</name>
<keyword evidence="8 10" id="KW-0120">Carbon dioxide fixation</keyword>
<dbReference type="InterPro" id="IPR022805">
    <property type="entry name" value="PEP_COase_bac/pln-type"/>
</dbReference>
<dbReference type="GO" id="GO:0006099">
    <property type="term" value="P:tricarboxylic acid cycle"/>
    <property type="evidence" value="ECO:0007669"/>
    <property type="project" value="InterPro"/>
</dbReference>
<accession>A0A1M4YE47</accession>
<evidence type="ECO:0000256" key="7">
    <source>
        <dbReference type="ARBA" id="ARBA00023239"/>
    </source>
</evidence>
<protein>
    <recommendedName>
        <fullName evidence="5 10">Phosphoenolpyruvate carboxylase</fullName>
        <shortName evidence="10">PEPC</shortName>
        <shortName evidence="10">PEPCase</shortName>
        <ecNumber evidence="4 10">4.1.1.31</ecNumber>
    </recommendedName>
</protein>
<evidence type="ECO:0000313" key="13">
    <source>
        <dbReference type="EMBL" id="SHF04081.1"/>
    </source>
</evidence>
<evidence type="ECO:0000256" key="12">
    <source>
        <dbReference type="PROSITE-ProRule" id="PRU10112"/>
    </source>
</evidence>
<evidence type="ECO:0000256" key="4">
    <source>
        <dbReference type="ARBA" id="ARBA00012305"/>
    </source>
</evidence>
<evidence type="ECO:0000256" key="1">
    <source>
        <dbReference type="ARBA" id="ARBA00001946"/>
    </source>
</evidence>
<dbReference type="STRING" id="112248.SAMN05444392_106191"/>
<reference evidence="13 14" key="1">
    <citation type="submission" date="2016-11" db="EMBL/GenBank/DDBJ databases">
        <authorList>
            <person name="Jaros S."/>
            <person name="Januszkiewicz K."/>
            <person name="Wedrychowicz H."/>
        </authorList>
    </citation>
    <scope>NUCLEOTIDE SEQUENCE [LARGE SCALE GENOMIC DNA]</scope>
    <source>
        <strain evidence="13 14">DSM 44666</strain>
    </source>
</reference>
<evidence type="ECO:0000256" key="9">
    <source>
        <dbReference type="ARBA" id="ARBA00048995"/>
    </source>
</evidence>
<dbReference type="InterPro" id="IPR015813">
    <property type="entry name" value="Pyrv/PenolPyrv_kinase-like_dom"/>
</dbReference>
<dbReference type="GO" id="GO:0000287">
    <property type="term" value="F:magnesium ion binding"/>
    <property type="evidence" value="ECO:0007669"/>
    <property type="project" value="UniProtKB-UniRule"/>
</dbReference>
<dbReference type="GO" id="GO:0006107">
    <property type="term" value="P:oxaloacetate metabolic process"/>
    <property type="evidence" value="ECO:0007669"/>
    <property type="project" value="UniProtKB-UniRule"/>
</dbReference>
<evidence type="ECO:0000256" key="11">
    <source>
        <dbReference type="PROSITE-ProRule" id="PRU10111"/>
    </source>
</evidence>
<keyword evidence="13" id="KW-0670">Pyruvate</keyword>
<keyword evidence="7 10" id="KW-0456">Lyase</keyword>
<dbReference type="OrthoDB" id="9768133at2"/>
<feature type="active site" evidence="10 12">
    <location>
        <position position="578"/>
    </location>
</feature>
<evidence type="ECO:0000256" key="5">
    <source>
        <dbReference type="ARBA" id="ARBA00022419"/>
    </source>
</evidence>
<evidence type="ECO:0000256" key="10">
    <source>
        <dbReference type="HAMAP-Rule" id="MF_00595"/>
    </source>
</evidence>
<dbReference type="PANTHER" id="PTHR30523:SF6">
    <property type="entry name" value="PHOSPHOENOLPYRUVATE CARBOXYLASE"/>
    <property type="match status" value="1"/>
</dbReference>
<dbReference type="InterPro" id="IPR021135">
    <property type="entry name" value="PEP_COase"/>
</dbReference>
<dbReference type="Proteomes" id="UP000184476">
    <property type="component" value="Unassembled WGS sequence"/>
</dbReference>
<dbReference type="EC" id="4.1.1.31" evidence="4 10"/>